<dbReference type="AlphaFoldDB" id="A0A2H5QWY8"/>
<evidence type="ECO:0000256" key="1">
    <source>
        <dbReference type="SAM" id="MobiDB-lite"/>
    </source>
</evidence>
<evidence type="ECO:0000313" key="2">
    <source>
        <dbReference type="EMBL" id="GAY69136.1"/>
    </source>
</evidence>
<dbReference type="Proteomes" id="UP000236630">
    <property type="component" value="Unassembled WGS sequence"/>
</dbReference>
<gene>
    <name evidence="2" type="ORF">CUMW_269710</name>
</gene>
<protein>
    <submittedName>
        <fullName evidence="2">Uncharacterized protein</fullName>
    </submittedName>
</protein>
<accession>A0A2H5QWY8</accession>
<feature type="region of interest" description="Disordered" evidence="1">
    <location>
        <begin position="40"/>
        <end position="101"/>
    </location>
</feature>
<evidence type="ECO:0000313" key="3">
    <source>
        <dbReference type="Proteomes" id="UP000236630"/>
    </source>
</evidence>
<comment type="caution">
    <text evidence="2">The sequence shown here is derived from an EMBL/GenBank/DDBJ whole genome shotgun (WGS) entry which is preliminary data.</text>
</comment>
<sequence>MAEDAFSLIMMEVWSVDPELEVPRVQKFINKATILKTIAERKKSSHARSGTPSGSPGVPCVLQSLPASDAPTLVAHIPGTSKSSADRPSETEGGDGVPPSV</sequence>
<reference evidence="2 3" key="1">
    <citation type="journal article" date="2017" name="Front. Genet.">
        <title>Draft sequencing of the heterozygous diploid genome of Satsuma (Citrus unshiu Marc.) using a hybrid assembly approach.</title>
        <authorList>
            <person name="Shimizu T."/>
            <person name="Tanizawa Y."/>
            <person name="Mochizuki T."/>
            <person name="Nagasaki H."/>
            <person name="Yoshioka T."/>
            <person name="Toyoda A."/>
            <person name="Fujiyama A."/>
            <person name="Kaminuma E."/>
            <person name="Nakamura Y."/>
        </authorList>
    </citation>
    <scope>NUCLEOTIDE SEQUENCE [LARGE SCALE GENOMIC DNA]</scope>
    <source>
        <strain evidence="3">cv. Miyagawa wase</strain>
    </source>
</reference>
<dbReference type="EMBL" id="BDQV01001110">
    <property type="protein sequence ID" value="GAY69136.1"/>
    <property type="molecule type" value="Genomic_DNA"/>
</dbReference>
<organism evidence="2 3">
    <name type="scientific">Citrus unshiu</name>
    <name type="common">Satsuma mandarin</name>
    <name type="synonym">Citrus nobilis var. unshiu</name>
    <dbReference type="NCBI Taxonomy" id="55188"/>
    <lineage>
        <taxon>Eukaryota</taxon>
        <taxon>Viridiplantae</taxon>
        <taxon>Streptophyta</taxon>
        <taxon>Embryophyta</taxon>
        <taxon>Tracheophyta</taxon>
        <taxon>Spermatophyta</taxon>
        <taxon>Magnoliopsida</taxon>
        <taxon>eudicotyledons</taxon>
        <taxon>Gunneridae</taxon>
        <taxon>Pentapetalae</taxon>
        <taxon>rosids</taxon>
        <taxon>malvids</taxon>
        <taxon>Sapindales</taxon>
        <taxon>Rutaceae</taxon>
        <taxon>Aurantioideae</taxon>
        <taxon>Citrus</taxon>
    </lineage>
</organism>
<name>A0A2H5QWY8_CITUN</name>
<proteinExistence type="predicted"/>
<keyword evidence="3" id="KW-1185">Reference proteome</keyword>